<dbReference type="PANTHER" id="PTHR22576">
    <property type="entry name" value="MUCOSA ASSOCIATED LYMPHOID TISSUE LYMPHOMA TRANSLOCATION PROTEIN 1/PARACASPASE"/>
    <property type="match status" value="1"/>
</dbReference>
<protein>
    <submittedName>
        <fullName evidence="2">Caspase family protein</fullName>
    </submittedName>
</protein>
<dbReference type="KEGG" id="plue:EWM63_24585"/>
<dbReference type="PANTHER" id="PTHR22576:SF37">
    <property type="entry name" value="MUCOSA-ASSOCIATED LYMPHOID TISSUE LYMPHOMA TRANSLOCATION PROTEIN 1"/>
    <property type="match status" value="1"/>
</dbReference>
<evidence type="ECO:0000313" key="2">
    <source>
        <dbReference type="EMBL" id="QBE65765.1"/>
    </source>
</evidence>
<dbReference type="InterPro" id="IPR011600">
    <property type="entry name" value="Pept_C14_caspase"/>
</dbReference>
<gene>
    <name evidence="2" type="ORF">EWM63_24585</name>
</gene>
<accession>A0A4P6L3A4</accession>
<dbReference type="GO" id="GO:0006508">
    <property type="term" value="P:proteolysis"/>
    <property type="evidence" value="ECO:0007669"/>
    <property type="project" value="InterPro"/>
</dbReference>
<proteinExistence type="predicted"/>
<sequence length="612" mass="66933">MFFRSLGVAVIRTALLIGSAQCGMAVAQQKAVEIAEPKRFALVIGNAKYGHRAGNLTRLGSPCADDENSESDAKAVAEAFADAKWEVEKLCNLETAELRTKINDFNDRVLEVPRALGVIYFSGHGAHVAGMNYIFGVDAEFKPEVEYSKYKQHPHARLFGKAAVALDDAMSQLRHLWGKAVVVVVDACRDNPIVDEFRTKKVVTAQYPVAATQLPNVVFAFATAAGEVAPDGGPGNVSRYARFFAEEIRRSGSVSTNVEIEHLLSATRTKVIKDSAHRQIPSKIGDLQRPPVFCMKGCPSLMEEWETLGGLFGLTSVADEFIKPAMLAQTGGVALRPARNGYVAPRMQTTGHRSGSRTGNARLFFTSQATNRVEPQAPDDESADPGLRQLKVDILYCSGDALIEERRARASQLQQYLEGLTGERSPVRGFEIGATRILPLPPNINQRVYKTSDSAVVYSKNNPAAFAWADHIRVKTRPVLRMAPQAGSSSEFLTVLICDGVDLTSKQTVVYLHVGNDDHRRNAQALLGDLQTAVPEANVIRGIEIVKSLPKKSDLRYFFPEQKEFAVHLAGAASEVFGTAVTPRLIRGYENRLKGTAVMEIWLAETPKRASE</sequence>
<keyword evidence="3" id="KW-1185">Reference proteome</keyword>
<dbReference type="InterPro" id="IPR052039">
    <property type="entry name" value="Caspase-related_regulators"/>
</dbReference>
<dbReference type="RefSeq" id="WP_130188874.1">
    <property type="nucleotide sequence ID" value="NZ_CP035913.1"/>
</dbReference>
<dbReference type="InterPro" id="IPR001309">
    <property type="entry name" value="Pept_C14_p20"/>
</dbReference>
<dbReference type="AlphaFoldDB" id="A0A4P6L3A4"/>
<dbReference type="GO" id="GO:0004197">
    <property type="term" value="F:cysteine-type endopeptidase activity"/>
    <property type="evidence" value="ECO:0007669"/>
    <property type="project" value="InterPro"/>
</dbReference>
<dbReference type="PROSITE" id="PS50208">
    <property type="entry name" value="CASPASE_P20"/>
    <property type="match status" value="1"/>
</dbReference>
<dbReference type="Proteomes" id="UP000290637">
    <property type="component" value="Chromosome"/>
</dbReference>
<dbReference type="SUPFAM" id="SSF52129">
    <property type="entry name" value="Caspase-like"/>
    <property type="match status" value="1"/>
</dbReference>
<name>A0A4P6L3A4_9BURK</name>
<dbReference type="InterPro" id="IPR029030">
    <property type="entry name" value="Caspase-like_dom_sf"/>
</dbReference>
<dbReference type="EMBL" id="CP035913">
    <property type="protein sequence ID" value="QBE65765.1"/>
    <property type="molecule type" value="Genomic_DNA"/>
</dbReference>
<dbReference type="Gene3D" id="3.40.50.1460">
    <property type="match status" value="1"/>
</dbReference>
<feature type="domain" description="Caspase family p20" evidence="1">
    <location>
        <begin position="37"/>
        <end position="192"/>
    </location>
</feature>
<organism evidence="2 3">
    <name type="scientific">Pseudoduganella lutea</name>
    <dbReference type="NCBI Taxonomy" id="321985"/>
    <lineage>
        <taxon>Bacteria</taxon>
        <taxon>Pseudomonadati</taxon>
        <taxon>Pseudomonadota</taxon>
        <taxon>Betaproteobacteria</taxon>
        <taxon>Burkholderiales</taxon>
        <taxon>Oxalobacteraceae</taxon>
        <taxon>Telluria group</taxon>
        <taxon>Pseudoduganella</taxon>
    </lineage>
</organism>
<dbReference type="OrthoDB" id="9768004at2"/>
<evidence type="ECO:0000259" key="1">
    <source>
        <dbReference type="PROSITE" id="PS50208"/>
    </source>
</evidence>
<reference evidence="2 3" key="1">
    <citation type="submission" date="2019-02" db="EMBL/GenBank/DDBJ databases">
        <title>Draft Genome Sequences of Six Type Strains of the Genus Massilia.</title>
        <authorList>
            <person name="Miess H."/>
            <person name="Frediansyhah A."/>
            <person name="Gross H."/>
        </authorList>
    </citation>
    <scope>NUCLEOTIDE SEQUENCE [LARGE SCALE GENOMIC DNA]</scope>
    <source>
        <strain evidence="2 3">DSM 17473</strain>
    </source>
</reference>
<dbReference type="Pfam" id="PF00656">
    <property type="entry name" value="Peptidase_C14"/>
    <property type="match status" value="1"/>
</dbReference>
<evidence type="ECO:0000313" key="3">
    <source>
        <dbReference type="Proteomes" id="UP000290637"/>
    </source>
</evidence>